<dbReference type="Gene3D" id="2.80.10.50">
    <property type="match status" value="1"/>
</dbReference>
<accession>A0A9P6H8Q9</accession>
<dbReference type="InterPro" id="IPR035992">
    <property type="entry name" value="Ricin_B-like_lectins"/>
</dbReference>
<dbReference type="AlphaFoldDB" id="A0A9P6H8Q9"/>
<dbReference type="Proteomes" id="UP000736335">
    <property type="component" value="Unassembled WGS sequence"/>
</dbReference>
<comment type="caution">
    <text evidence="1">The sequence shown here is derived from an EMBL/GenBank/DDBJ whole genome shotgun (WGS) entry which is preliminary data.</text>
</comment>
<reference evidence="1" key="2">
    <citation type="submission" date="2020-11" db="EMBL/GenBank/DDBJ databases">
        <authorList>
            <consortium name="DOE Joint Genome Institute"/>
            <person name="Kuo A."/>
            <person name="Miyauchi S."/>
            <person name="Kiss E."/>
            <person name="Drula E."/>
            <person name="Kohler A."/>
            <person name="Sanchez-Garcia M."/>
            <person name="Andreopoulos B."/>
            <person name="Barry K.W."/>
            <person name="Bonito G."/>
            <person name="Buee M."/>
            <person name="Carver A."/>
            <person name="Chen C."/>
            <person name="Cichocki N."/>
            <person name="Clum A."/>
            <person name="Culley D."/>
            <person name="Crous P.W."/>
            <person name="Fauchery L."/>
            <person name="Girlanda M."/>
            <person name="Hayes R."/>
            <person name="Keri Z."/>
            <person name="Labutti K."/>
            <person name="Lipzen A."/>
            <person name="Lombard V."/>
            <person name="Magnuson J."/>
            <person name="Maillard F."/>
            <person name="Morin E."/>
            <person name="Murat C."/>
            <person name="Nolan M."/>
            <person name="Ohm R."/>
            <person name="Pangilinan J."/>
            <person name="Pereira M."/>
            <person name="Perotto S."/>
            <person name="Peter M."/>
            <person name="Riley R."/>
            <person name="Sitrit Y."/>
            <person name="Stielow B."/>
            <person name="Szollosi G."/>
            <person name="Zifcakova L."/>
            <person name="Stursova M."/>
            <person name="Spatafora J.W."/>
            <person name="Tedersoo L."/>
            <person name="Vaario L.-M."/>
            <person name="Yamada A."/>
            <person name="Yan M."/>
            <person name="Wang P."/>
            <person name="Xu J."/>
            <person name="Bruns T."/>
            <person name="Baldrian P."/>
            <person name="Vilgalys R."/>
            <person name="Henrissat B."/>
            <person name="Grigoriev I.V."/>
            <person name="Hibbett D."/>
            <person name="Nagy L.G."/>
            <person name="Martin F.M."/>
        </authorList>
    </citation>
    <scope>NUCLEOTIDE SEQUENCE</scope>
    <source>
        <strain evidence="1">UH-Tt-Lm1</strain>
    </source>
</reference>
<organism evidence="1 2">
    <name type="scientific">Thelephora terrestris</name>
    <dbReference type="NCBI Taxonomy" id="56493"/>
    <lineage>
        <taxon>Eukaryota</taxon>
        <taxon>Fungi</taxon>
        <taxon>Dikarya</taxon>
        <taxon>Basidiomycota</taxon>
        <taxon>Agaricomycotina</taxon>
        <taxon>Agaricomycetes</taxon>
        <taxon>Thelephorales</taxon>
        <taxon>Thelephoraceae</taxon>
        <taxon>Thelephora</taxon>
    </lineage>
</organism>
<keyword evidence="2" id="KW-1185">Reference proteome</keyword>
<name>A0A9P6H8Q9_9AGAM</name>
<reference evidence="1" key="1">
    <citation type="journal article" date="2020" name="Nat. Commun.">
        <title>Large-scale genome sequencing of mycorrhizal fungi provides insights into the early evolution of symbiotic traits.</title>
        <authorList>
            <person name="Miyauchi S."/>
            <person name="Kiss E."/>
            <person name="Kuo A."/>
            <person name="Drula E."/>
            <person name="Kohler A."/>
            <person name="Sanchez-Garcia M."/>
            <person name="Morin E."/>
            <person name="Andreopoulos B."/>
            <person name="Barry K.W."/>
            <person name="Bonito G."/>
            <person name="Buee M."/>
            <person name="Carver A."/>
            <person name="Chen C."/>
            <person name="Cichocki N."/>
            <person name="Clum A."/>
            <person name="Culley D."/>
            <person name="Crous P.W."/>
            <person name="Fauchery L."/>
            <person name="Girlanda M."/>
            <person name="Hayes R.D."/>
            <person name="Keri Z."/>
            <person name="LaButti K."/>
            <person name="Lipzen A."/>
            <person name="Lombard V."/>
            <person name="Magnuson J."/>
            <person name="Maillard F."/>
            <person name="Murat C."/>
            <person name="Nolan M."/>
            <person name="Ohm R.A."/>
            <person name="Pangilinan J."/>
            <person name="Pereira M.F."/>
            <person name="Perotto S."/>
            <person name="Peter M."/>
            <person name="Pfister S."/>
            <person name="Riley R."/>
            <person name="Sitrit Y."/>
            <person name="Stielow J.B."/>
            <person name="Szollosi G."/>
            <person name="Zifcakova L."/>
            <person name="Stursova M."/>
            <person name="Spatafora J.W."/>
            <person name="Tedersoo L."/>
            <person name="Vaario L.M."/>
            <person name="Yamada A."/>
            <person name="Yan M."/>
            <person name="Wang P."/>
            <person name="Xu J."/>
            <person name="Bruns T."/>
            <person name="Baldrian P."/>
            <person name="Vilgalys R."/>
            <person name="Dunand C."/>
            <person name="Henrissat B."/>
            <person name="Grigoriev I.V."/>
            <person name="Hibbett D."/>
            <person name="Nagy L.G."/>
            <person name="Martin F.M."/>
        </authorList>
    </citation>
    <scope>NUCLEOTIDE SEQUENCE</scope>
    <source>
        <strain evidence="1">UH-Tt-Lm1</strain>
    </source>
</reference>
<sequence>MSFPPPKDPMSMFANGKLKPGKYKVQNLTGQTYLEILEDSRELCCRPGAVLSPQDALWEFQVSGSGYKIKKVDPGKPDQYCNALGGLFFGFGSAVSATAFPAAWRVEIVNDIQYQGFGYVRIYWGSTNKALDLNWWGSSKDGTTVRLWEHIACDPWRIWKLIPIQDGGDFSAGLDIKKGEAPPEYSAKR</sequence>
<protein>
    <recommendedName>
        <fullName evidence="3">Ricin B lectin domain-containing protein</fullName>
    </recommendedName>
</protein>
<dbReference type="OrthoDB" id="2131701at2759"/>
<evidence type="ECO:0000313" key="1">
    <source>
        <dbReference type="EMBL" id="KAF9781880.1"/>
    </source>
</evidence>
<gene>
    <name evidence="1" type="ORF">BJ322DRAFT_1078892</name>
</gene>
<evidence type="ECO:0008006" key="3">
    <source>
        <dbReference type="Google" id="ProtNLM"/>
    </source>
</evidence>
<evidence type="ECO:0000313" key="2">
    <source>
        <dbReference type="Proteomes" id="UP000736335"/>
    </source>
</evidence>
<dbReference type="SUPFAM" id="SSF50370">
    <property type="entry name" value="Ricin B-like lectins"/>
    <property type="match status" value="1"/>
</dbReference>
<proteinExistence type="predicted"/>
<dbReference type="EMBL" id="WIUZ02000013">
    <property type="protein sequence ID" value="KAF9781880.1"/>
    <property type="molecule type" value="Genomic_DNA"/>
</dbReference>